<dbReference type="AlphaFoldDB" id="A0A0C2ZJY6"/>
<evidence type="ECO:0000256" key="3">
    <source>
        <dbReference type="SAM" id="MobiDB-lite"/>
    </source>
</evidence>
<dbReference type="SMART" id="SM00538">
    <property type="entry name" value="POP4"/>
    <property type="match status" value="1"/>
</dbReference>
<dbReference type="GO" id="GO:0005634">
    <property type="term" value="C:nucleus"/>
    <property type="evidence" value="ECO:0007669"/>
    <property type="project" value="UniProtKB-SubCell"/>
</dbReference>
<dbReference type="InParanoid" id="A0A0C2ZJY6"/>
<dbReference type="SUPFAM" id="SSF101744">
    <property type="entry name" value="Rof/RNase P subunit-like"/>
    <property type="match status" value="1"/>
</dbReference>
<dbReference type="Gene3D" id="2.30.30.210">
    <property type="entry name" value="Ribonuclease P/MRP, subunit p29"/>
    <property type="match status" value="1"/>
</dbReference>
<dbReference type="InterPro" id="IPR016848">
    <property type="entry name" value="RNase_P/MRP_Rpp29-subunit"/>
</dbReference>
<protein>
    <submittedName>
        <fullName evidence="4">Uncharacterized protein</fullName>
    </submittedName>
</protein>
<dbReference type="GO" id="GO:0006364">
    <property type="term" value="P:rRNA processing"/>
    <property type="evidence" value="ECO:0007669"/>
    <property type="project" value="TreeGrafter"/>
</dbReference>
<evidence type="ECO:0000313" key="4">
    <source>
        <dbReference type="EMBL" id="KIM53007.1"/>
    </source>
</evidence>
<dbReference type="GO" id="GO:0030677">
    <property type="term" value="C:ribonuclease P complex"/>
    <property type="evidence" value="ECO:0007669"/>
    <property type="project" value="InterPro"/>
</dbReference>
<evidence type="ECO:0000313" key="5">
    <source>
        <dbReference type="Proteomes" id="UP000053989"/>
    </source>
</evidence>
<name>A0A0C2ZJY6_9AGAM</name>
<dbReference type="PANTHER" id="PTHR13348">
    <property type="entry name" value="RIBONUCLEASE P SUBUNIT P29"/>
    <property type="match status" value="1"/>
</dbReference>
<dbReference type="Proteomes" id="UP000053989">
    <property type="component" value="Unassembled WGS sequence"/>
</dbReference>
<dbReference type="GO" id="GO:0000172">
    <property type="term" value="C:ribonuclease MRP complex"/>
    <property type="evidence" value="ECO:0007669"/>
    <property type="project" value="InterPro"/>
</dbReference>
<organism evidence="4 5">
    <name type="scientific">Scleroderma citrinum Foug A</name>
    <dbReference type="NCBI Taxonomy" id="1036808"/>
    <lineage>
        <taxon>Eukaryota</taxon>
        <taxon>Fungi</taxon>
        <taxon>Dikarya</taxon>
        <taxon>Basidiomycota</taxon>
        <taxon>Agaricomycotina</taxon>
        <taxon>Agaricomycetes</taxon>
        <taxon>Agaricomycetidae</taxon>
        <taxon>Boletales</taxon>
        <taxon>Sclerodermatineae</taxon>
        <taxon>Sclerodermataceae</taxon>
        <taxon>Scleroderma</taxon>
    </lineage>
</organism>
<dbReference type="STRING" id="1036808.A0A0C2ZJY6"/>
<gene>
    <name evidence="4" type="ORF">SCLCIDRAFT_1223271</name>
</gene>
<dbReference type="FunCoup" id="A0A0C2ZJY6">
    <property type="interactions" value="289"/>
</dbReference>
<dbReference type="Pfam" id="PF01868">
    <property type="entry name" value="RNase_P-MRP_p29"/>
    <property type="match status" value="1"/>
</dbReference>
<dbReference type="InterPro" id="IPR036980">
    <property type="entry name" value="RNase_P/MRP_Rpp29_sf"/>
</dbReference>
<reference evidence="4 5" key="1">
    <citation type="submission" date="2014-04" db="EMBL/GenBank/DDBJ databases">
        <authorList>
            <consortium name="DOE Joint Genome Institute"/>
            <person name="Kuo A."/>
            <person name="Kohler A."/>
            <person name="Nagy L.G."/>
            <person name="Floudas D."/>
            <person name="Copeland A."/>
            <person name="Barry K.W."/>
            <person name="Cichocki N."/>
            <person name="Veneault-Fourrey C."/>
            <person name="LaButti K."/>
            <person name="Lindquist E.A."/>
            <person name="Lipzen A."/>
            <person name="Lundell T."/>
            <person name="Morin E."/>
            <person name="Murat C."/>
            <person name="Sun H."/>
            <person name="Tunlid A."/>
            <person name="Henrissat B."/>
            <person name="Grigoriev I.V."/>
            <person name="Hibbett D.S."/>
            <person name="Martin F."/>
            <person name="Nordberg H.P."/>
            <person name="Cantor M.N."/>
            <person name="Hua S.X."/>
        </authorList>
    </citation>
    <scope>NUCLEOTIDE SEQUENCE [LARGE SCALE GENOMIC DNA]</scope>
    <source>
        <strain evidence="4 5">Foug A</strain>
    </source>
</reference>
<dbReference type="InterPro" id="IPR002730">
    <property type="entry name" value="Rpp29/RNP1"/>
</dbReference>
<dbReference type="EMBL" id="KN822193">
    <property type="protein sequence ID" value="KIM53007.1"/>
    <property type="molecule type" value="Genomic_DNA"/>
</dbReference>
<dbReference type="GO" id="GO:0033204">
    <property type="term" value="F:ribonuclease P RNA binding"/>
    <property type="evidence" value="ECO:0007669"/>
    <property type="project" value="InterPro"/>
</dbReference>
<dbReference type="PANTHER" id="PTHR13348:SF0">
    <property type="entry name" value="RIBONUCLEASE P PROTEIN SUBUNIT P29"/>
    <property type="match status" value="1"/>
</dbReference>
<keyword evidence="5" id="KW-1185">Reference proteome</keyword>
<sequence>MTTPRHEQHREIIDLYKPLAAEKNRRLVLSSGAPFTPTYVQSQTRVPDPASLYESRVKGRHVALANPVKESTTNAKKSKKKRSDSERIKRVEKALARGKGKKGGWRIEKAVERFDLFIPLHRLWMGYMSELLDLPPPLSTSTDRIPNPASMHAKLVKADLHGSLLTVRQSRNPCLVGLSGIVLYESENAFRTITKANQIKLIPKQNSIFTLAVPLHSTLAPSSAGAQTPLPTPSHAESDADLTTVLDKPYLEFELYGNQFCYRSAERAGRKFKAKETIEL</sequence>
<feature type="region of interest" description="Disordered" evidence="3">
    <location>
        <begin position="68"/>
        <end position="89"/>
    </location>
</feature>
<dbReference type="OrthoDB" id="124041at2759"/>
<accession>A0A0C2ZJY6</accession>
<dbReference type="InterPro" id="IPR023534">
    <property type="entry name" value="Rof/RNase_P-like"/>
</dbReference>
<dbReference type="HOGENOM" id="CLU_078577_1_0_1"/>
<reference evidence="5" key="2">
    <citation type="submission" date="2015-01" db="EMBL/GenBank/DDBJ databases">
        <title>Evolutionary Origins and Diversification of the Mycorrhizal Mutualists.</title>
        <authorList>
            <consortium name="DOE Joint Genome Institute"/>
            <consortium name="Mycorrhizal Genomics Consortium"/>
            <person name="Kohler A."/>
            <person name="Kuo A."/>
            <person name="Nagy L.G."/>
            <person name="Floudas D."/>
            <person name="Copeland A."/>
            <person name="Barry K.W."/>
            <person name="Cichocki N."/>
            <person name="Veneault-Fourrey C."/>
            <person name="LaButti K."/>
            <person name="Lindquist E.A."/>
            <person name="Lipzen A."/>
            <person name="Lundell T."/>
            <person name="Morin E."/>
            <person name="Murat C."/>
            <person name="Riley R."/>
            <person name="Ohm R."/>
            <person name="Sun H."/>
            <person name="Tunlid A."/>
            <person name="Henrissat B."/>
            <person name="Grigoriev I.V."/>
            <person name="Hibbett D.S."/>
            <person name="Martin F."/>
        </authorList>
    </citation>
    <scope>NUCLEOTIDE SEQUENCE [LARGE SCALE GENOMIC DNA]</scope>
    <source>
        <strain evidence="5">Foug A</strain>
    </source>
</reference>
<evidence type="ECO:0000256" key="1">
    <source>
        <dbReference type="ARBA" id="ARBA00004123"/>
    </source>
</evidence>
<comment type="similarity">
    <text evidence="2">Belongs to the eukaryotic/archaeal RNase P protein component 1 family.</text>
</comment>
<evidence type="ECO:0000256" key="2">
    <source>
        <dbReference type="ARBA" id="ARBA00006181"/>
    </source>
</evidence>
<proteinExistence type="inferred from homology"/>
<comment type="subcellular location">
    <subcellularLocation>
        <location evidence="1">Nucleus</location>
    </subcellularLocation>
</comment>
<dbReference type="GO" id="GO:0001682">
    <property type="term" value="P:tRNA 5'-leader removal"/>
    <property type="evidence" value="ECO:0007669"/>
    <property type="project" value="InterPro"/>
</dbReference>